<feature type="domain" description="DUF7923" evidence="2">
    <location>
        <begin position="55"/>
        <end position="234"/>
    </location>
</feature>
<gene>
    <name evidence="4" type="ORF">AMS68_002024</name>
</gene>
<sequence length="490" mass="55533">MFEKQEDVQTSMKRKLHVFQQDLEEARSKVQKFHDFTHAWSELQQSALAVAHRAQDKEPFILFLIDGDNTLFLDKYLSRGHQGGREAARDLAHEIECFLHRDSSLCLEWKIVVRIYWNLRGLSKVFTRLRLGESDTLRAFCRAFNKERPLFECIDAGDDKEAADTKIRANFELHWHNSNCKQIVLAASGDRGYVAFLRQYVPYAGQPTRLTLLEALPFSADFACLSKRFRCIQFSVFRRERLFPETRPLPRTRAFDKQDPQLDNGNTSSARQPPATTEVNKSQSHDAKTPPLRQLASAAPTHGATGRDVECNTTKSEVPASTIATSPAAQDAAADPGQSPLSVIKLRYNIRNQRIDVTPADVPYDKAGLRSRKLCNRFYLSKCANRQCGRNHDSELDAEELRVLEVYAKCLPCRTLYCSDPTCVSGHQCPNGQACRSQQSCKFSEVMHSVDTNIVRVETFSRRSLVCLSISTEVEKPPKDRTDTMPASPQ</sequence>
<dbReference type="InterPro" id="IPR057683">
    <property type="entry name" value="DUF7923"/>
</dbReference>
<dbReference type="InterPro" id="IPR057654">
    <property type="entry name" value="Znf-CCCH_tandem"/>
</dbReference>
<feature type="region of interest" description="Disordered" evidence="1">
    <location>
        <begin position="248"/>
        <end position="309"/>
    </location>
</feature>
<feature type="domain" description="Tandem CCCH zinc finger" evidence="3">
    <location>
        <begin position="403"/>
        <end position="453"/>
    </location>
</feature>
<evidence type="ECO:0008006" key="6">
    <source>
        <dbReference type="Google" id="ProtNLM"/>
    </source>
</evidence>
<dbReference type="OrthoDB" id="3512845at2759"/>
<dbReference type="PANTHER" id="PTHR37543:SF1">
    <property type="entry name" value="CCCH ZINC FINGER DNA BINDING PROTEIN (AFU_ORTHOLOGUE AFUA_5G12760)"/>
    <property type="match status" value="1"/>
</dbReference>
<dbReference type="Proteomes" id="UP000503462">
    <property type="component" value="Chromosome 1"/>
</dbReference>
<name>A0A6H0XP21_9PEZI</name>
<dbReference type="Pfam" id="PF25543">
    <property type="entry name" value="zf-CCCH_tandem"/>
    <property type="match status" value="1"/>
</dbReference>
<evidence type="ECO:0000259" key="3">
    <source>
        <dbReference type="Pfam" id="PF25543"/>
    </source>
</evidence>
<dbReference type="AlphaFoldDB" id="A0A6H0XP21"/>
<dbReference type="Pfam" id="PF25540">
    <property type="entry name" value="DUF7923"/>
    <property type="match status" value="1"/>
</dbReference>
<evidence type="ECO:0000313" key="5">
    <source>
        <dbReference type="Proteomes" id="UP000503462"/>
    </source>
</evidence>
<accession>A0A6H0XP21</accession>
<reference evidence="4 5" key="1">
    <citation type="journal article" date="2016" name="Sci. Rep.">
        <title>Peltaster fructicola genome reveals evolution from an invasive phytopathogen to an ectophytic parasite.</title>
        <authorList>
            <person name="Xu C."/>
            <person name="Chen H."/>
            <person name="Gleason M.L."/>
            <person name="Xu J.R."/>
            <person name="Liu H."/>
            <person name="Zhang R."/>
            <person name="Sun G."/>
        </authorList>
    </citation>
    <scope>NUCLEOTIDE SEQUENCE [LARGE SCALE GENOMIC DNA]</scope>
    <source>
        <strain evidence="4 5">LNHT1506</strain>
    </source>
</reference>
<protein>
    <recommendedName>
        <fullName evidence="6">C3H1-type domain-containing protein</fullName>
    </recommendedName>
</protein>
<feature type="compositionally biased region" description="Polar residues" evidence="1">
    <location>
        <begin position="261"/>
        <end position="282"/>
    </location>
</feature>
<dbReference type="EMBL" id="CP051139">
    <property type="protein sequence ID" value="QIW96506.1"/>
    <property type="molecule type" value="Genomic_DNA"/>
</dbReference>
<dbReference type="PANTHER" id="PTHR37543">
    <property type="entry name" value="CCCH ZINC FINGER DNA BINDING PROTEIN (AFU_ORTHOLOGUE AFUA_5G12760)"/>
    <property type="match status" value="1"/>
</dbReference>
<keyword evidence="5" id="KW-1185">Reference proteome</keyword>
<evidence type="ECO:0000256" key="1">
    <source>
        <dbReference type="SAM" id="MobiDB-lite"/>
    </source>
</evidence>
<proteinExistence type="predicted"/>
<organism evidence="4 5">
    <name type="scientific">Peltaster fructicola</name>
    <dbReference type="NCBI Taxonomy" id="286661"/>
    <lineage>
        <taxon>Eukaryota</taxon>
        <taxon>Fungi</taxon>
        <taxon>Dikarya</taxon>
        <taxon>Ascomycota</taxon>
        <taxon>Pezizomycotina</taxon>
        <taxon>Dothideomycetes</taxon>
        <taxon>Dothideomycetes incertae sedis</taxon>
        <taxon>Peltaster</taxon>
    </lineage>
</organism>
<evidence type="ECO:0000313" key="4">
    <source>
        <dbReference type="EMBL" id="QIW96506.1"/>
    </source>
</evidence>
<evidence type="ECO:0000259" key="2">
    <source>
        <dbReference type="Pfam" id="PF25540"/>
    </source>
</evidence>